<dbReference type="Proteomes" id="UP000256661">
    <property type="component" value="Unassembled WGS sequence"/>
</dbReference>
<sequence length="124" mass="13475">MRNGDPVSGDDRSFKMGGNARISNSQIALGDNVEQVQNTGGERGADGVHLAIARVAELLDRHADELADVRRARRDLDDIRDEVEDPDPDRDRMRDALDRLGSRVAAVVVVTEAVRELSAVLMGG</sequence>
<evidence type="ECO:0000313" key="3">
    <source>
        <dbReference type="Proteomes" id="UP000256661"/>
    </source>
</evidence>
<feature type="region of interest" description="Disordered" evidence="1">
    <location>
        <begin position="1"/>
        <end position="20"/>
    </location>
</feature>
<dbReference type="Pfam" id="PF19380">
    <property type="entry name" value="DUF5955"/>
    <property type="match status" value="1"/>
</dbReference>
<evidence type="ECO:0000256" key="1">
    <source>
        <dbReference type="SAM" id="MobiDB-lite"/>
    </source>
</evidence>
<accession>A0A3D9SLE3</accession>
<organism evidence="2 3">
    <name type="scientific">Thermomonospora umbrina</name>
    <dbReference type="NCBI Taxonomy" id="111806"/>
    <lineage>
        <taxon>Bacteria</taxon>
        <taxon>Bacillati</taxon>
        <taxon>Actinomycetota</taxon>
        <taxon>Actinomycetes</taxon>
        <taxon>Streptosporangiales</taxon>
        <taxon>Thermomonosporaceae</taxon>
        <taxon>Thermomonospora</taxon>
    </lineage>
</organism>
<keyword evidence="3" id="KW-1185">Reference proteome</keyword>
<gene>
    <name evidence="2" type="ORF">DFJ69_1974</name>
</gene>
<dbReference type="AlphaFoldDB" id="A0A3D9SLE3"/>
<reference evidence="2 3" key="1">
    <citation type="submission" date="2018-08" db="EMBL/GenBank/DDBJ databases">
        <title>Sequencing the genomes of 1000 actinobacteria strains.</title>
        <authorList>
            <person name="Klenk H.-P."/>
        </authorList>
    </citation>
    <scope>NUCLEOTIDE SEQUENCE [LARGE SCALE GENOMIC DNA]</scope>
    <source>
        <strain evidence="2 3">DSM 43927</strain>
    </source>
</reference>
<protein>
    <submittedName>
        <fullName evidence="2">Uncharacterized protein</fullName>
    </submittedName>
</protein>
<dbReference type="EMBL" id="QTTT01000001">
    <property type="protein sequence ID" value="REE96537.1"/>
    <property type="molecule type" value="Genomic_DNA"/>
</dbReference>
<dbReference type="InterPro" id="IPR045999">
    <property type="entry name" value="DUF5955"/>
</dbReference>
<evidence type="ECO:0000313" key="2">
    <source>
        <dbReference type="EMBL" id="REE96537.1"/>
    </source>
</evidence>
<comment type="caution">
    <text evidence="2">The sequence shown here is derived from an EMBL/GenBank/DDBJ whole genome shotgun (WGS) entry which is preliminary data.</text>
</comment>
<name>A0A3D9SLE3_9ACTN</name>
<proteinExistence type="predicted"/>